<reference evidence="1" key="1">
    <citation type="submission" date="2023-06" db="EMBL/GenBank/DDBJ databases">
        <title>Genome sequence of Methancorpusculaceae sp. Ag1.</title>
        <authorList>
            <person name="Protasov E."/>
            <person name="Platt K."/>
            <person name="Poehlein A."/>
            <person name="Daniel R."/>
            <person name="Brune A."/>
        </authorList>
    </citation>
    <scope>NUCLEOTIDE SEQUENCE</scope>
    <source>
        <strain evidence="1">Ag1</strain>
    </source>
</reference>
<dbReference type="Proteomes" id="UP001273136">
    <property type="component" value="Unassembled WGS sequence"/>
</dbReference>
<accession>A0AAE4S9W6</accession>
<keyword evidence="2" id="KW-1185">Reference proteome</keyword>
<evidence type="ECO:0000313" key="2">
    <source>
        <dbReference type="Proteomes" id="UP001273136"/>
    </source>
</evidence>
<gene>
    <name evidence="1" type="ORF">McpAg1_05500</name>
</gene>
<dbReference type="AlphaFoldDB" id="A0AAE4S9W6"/>
<evidence type="ECO:0000313" key="1">
    <source>
        <dbReference type="EMBL" id="MDV0441364.1"/>
    </source>
</evidence>
<comment type="caution">
    <text evidence="1">The sequence shown here is derived from an EMBL/GenBank/DDBJ whole genome shotgun (WGS) entry which is preliminary data.</text>
</comment>
<protein>
    <recommendedName>
        <fullName evidence="3">Archaeal Type IV pilin N-terminal domain-containing protein</fullName>
    </recommendedName>
</protein>
<evidence type="ECO:0008006" key="3">
    <source>
        <dbReference type="Google" id="ProtNLM"/>
    </source>
</evidence>
<proteinExistence type="predicted"/>
<dbReference type="EMBL" id="JAWDKA010000002">
    <property type="protein sequence ID" value="MDV0441364.1"/>
    <property type="molecule type" value="Genomic_DNA"/>
</dbReference>
<sequence>MLVLITAVLVAIVAIAVIGMAGNQPGYVVGVTASAAPSGNDAVVTLYGSKNIPELVKVEVIDAGSSAGEYVEVWNGTAGSAPVGIPLTAKKVARPSGNMSSYATKLLVRGTFADGTEQVLLMQDAAFKGVEEVVEYILYNKVEWKEYYDKHYDDPGETVTIPQKTLLDFGDGEYLYFIDNSDSNKRVMKGVNRDQYWDLRPGQCVKVDITPELVRDAISGPITSQSVGKIKTLYNIGGILKINLDNYGGVNLVEIGTIVNP</sequence>
<name>A0AAE4S9W6_9EURY</name>
<organism evidence="1 2">
    <name type="scientific">Methanorbis furvi</name>
    <dbReference type="NCBI Taxonomy" id="3028299"/>
    <lineage>
        <taxon>Archaea</taxon>
        <taxon>Methanobacteriati</taxon>
        <taxon>Methanobacteriota</taxon>
        <taxon>Stenosarchaea group</taxon>
        <taxon>Methanomicrobia</taxon>
        <taxon>Methanomicrobiales</taxon>
        <taxon>Methanocorpusculaceae</taxon>
        <taxon>Methanorbis</taxon>
    </lineage>
</organism>